<reference evidence="4" key="1">
    <citation type="journal article" date="2019" name="Int. J. Syst. Evol. Microbiol.">
        <title>The Global Catalogue of Microorganisms (GCM) 10K type strain sequencing project: providing services to taxonomists for standard genome sequencing and annotation.</title>
        <authorList>
            <consortium name="The Broad Institute Genomics Platform"/>
            <consortium name="The Broad Institute Genome Sequencing Center for Infectious Disease"/>
            <person name="Wu L."/>
            <person name="Ma J."/>
        </authorList>
    </citation>
    <scope>NUCLEOTIDE SEQUENCE [LARGE SCALE GENOMIC DNA]</scope>
    <source>
        <strain evidence="4">IBRC-M 10987</strain>
    </source>
</reference>
<dbReference type="InterPro" id="IPR037523">
    <property type="entry name" value="VOC_core"/>
</dbReference>
<dbReference type="Pfam" id="PF00903">
    <property type="entry name" value="Glyoxalase"/>
    <property type="match status" value="1"/>
</dbReference>
<dbReference type="PANTHER" id="PTHR21366:SF22">
    <property type="entry name" value="VOC DOMAIN-CONTAINING PROTEIN"/>
    <property type="match status" value="1"/>
</dbReference>
<evidence type="ECO:0000313" key="3">
    <source>
        <dbReference type="EMBL" id="MFC4103299.1"/>
    </source>
</evidence>
<dbReference type="EMBL" id="JBHSAM010000034">
    <property type="protein sequence ID" value="MFC4103299.1"/>
    <property type="molecule type" value="Genomic_DNA"/>
</dbReference>
<dbReference type="Gene3D" id="3.10.180.10">
    <property type="entry name" value="2,3-Dihydroxybiphenyl 1,2-Dioxygenase, domain 1"/>
    <property type="match status" value="1"/>
</dbReference>
<dbReference type="SUPFAM" id="SSF54593">
    <property type="entry name" value="Glyoxalase/Bleomycin resistance protein/Dihydroxybiphenyl dioxygenase"/>
    <property type="match status" value="1"/>
</dbReference>
<organism evidence="3 4">
    <name type="scientific">Paenibacillus xanthanilyticus</name>
    <dbReference type="NCBI Taxonomy" id="1783531"/>
    <lineage>
        <taxon>Bacteria</taxon>
        <taxon>Bacillati</taxon>
        <taxon>Bacillota</taxon>
        <taxon>Bacilli</taxon>
        <taxon>Bacillales</taxon>
        <taxon>Paenibacillaceae</taxon>
        <taxon>Paenibacillus</taxon>
    </lineage>
</organism>
<evidence type="ECO:0000256" key="1">
    <source>
        <dbReference type="ARBA" id="ARBA00022723"/>
    </source>
</evidence>
<evidence type="ECO:0000259" key="2">
    <source>
        <dbReference type="PROSITE" id="PS51819"/>
    </source>
</evidence>
<dbReference type="PANTHER" id="PTHR21366">
    <property type="entry name" value="GLYOXALASE FAMILY PROTEIN"/>
    <property type="match status" value="1"/>
</dbReference>
<dbReference type="InterPro" id="IPR050383">
    <property type="entry name" value="GlyoxalaseI/FosfomycinResist"/>
</dbReference>
<accession>A0ABV8KBB1</accession>
<dbReference type="RefSeq" id="WP_377721870.1">
    <property type="nucleotide sequence ID" value="NZ_JBHSAM010000034.1"/>
</dbReference>
<dbReference type="InterPro" id="IPR004360">
    <property type="entry name" value="Glyas_Fos-R_dOase_dom"/>
</dbReference>
<proteinExistence type="predicted"/>
<dbReference type="Proteomes" id="UP001595715">
    <property type="component" value="Unassembled WGS sequence"/>
</dbReference>
<feature type="domain" description="VOC" evidence="2">
    <location>
        <begin position="6"/>
        <end position="125"/>
    </location>
</feature>
<dbReference type="InterPro" id="IPR018146">
    <property type="entry name" value="Glyoxalase_1_CS"/>
</dbReference>
<comment type="caution">
    <text evidence="3">The sequence shown here is derived from an EMBL/GenBank/DDBJ whole genome shotgun (WGS) entry which is preliminary data.</text>
</comment>
<name>A0ABV8KBB1_9BACL</name>
<protein>
    <submittedName>
        <fullName evidence="3">VOC family protein</fullName>
    </submittedName>
</protein>
<keyword evidence="1" id="KW-0479">Metal-binding</keyword>
<sequence length="130" mass="14460">MLAIDGYHHVSILVTDLARAKAFYKNILGLKEIPRPPFDFPGAWFAVGENGQQLHLIVHDGETRRAGGIDTRDGHFALRVADYEAAIDWLSGHGLKYRAKPDSITGFAQIFLLDPDHNIIELNALRAEEA</sequence>
<dbReference type="InterPro" id="IPR029068">
    <property type="entry name" value="Glyas_Bleomycin-R_OHBP_Dase"/>
</dbReference>
<evidence type="ECO:0000313" key="4">
    <source>
        <dbReference type="Proteomes" id="UP001595715"/>
    </source>
</evidence>
<dbReference type="PROSITE" id="PS51819">
    <property type="entry name" value="VOC"/>
    <property type="match status" value="1"/>
</dbReference>
<gene>
    <name evidence="3" type="ORF">ACFOZ8_27125</name>
</gene>
<dbReference type="PROSITE" id="PS00934">
    <property type="entry name" value="GLYOXALASE_I_1"/>
    <property type="match status" value="1"/>
</dbReference>
<keyword evidence="4" id="KW-1185">Reference proteome</keyword>